<dbReference type="GO" id="GO:0016579">
    <property type="term" value="P:protein deubiquitination"/>
    <property type="evidence" value="ECO:0007669"/>
    <property type="project" value="InterPro"/>
</dbReference>
<dbReference type="InterPro" id="IPR050164">
    <property type="entry name" value="Peptidase_C19"/>
</dbReference>
<dbReference type="InterPro" id="IPR001394">
    <property type="entry name" value="Peptidase_C19_UCH"/>
</dbReference>
<dbReference type="EMBL" id="GG745328">
    <property type="protein sequence ID" value="KNE54405.1"/>
    <property type="molecule type" value="Genomic_DNA"/>
</dbReference>
<dbReference type="GO" id="GO:0005634">
    <property type="term" value="C:nucleus"/>
    <property type="evidence" value="ECO:0007669"/>
    <property type="project" value="TreeGrafter"/>
</dbReference>
<evidence type="ECO:0000259" key="2">
    <source>
        <dbReference type="PROSITE" id="PS50053"/>
    </source>
</evidence>
<dbReference type="Pfam" id="PF00443">
    <property type="entry name" value="UCH"/>
    <property type="match status" value="1"/>
</dbReference>
<evidence type="ECO:0000256" key="1">
    <source>
        <dbReference type="SAM" id="MobiDB-lite"/>
    </source>
</evidence>
<name>A0A0L0RWC7_ALLM3</name>
<evidence type="ECO:0000313" key="5">
    <source>
        <dbReference type="Proteomes" id="UP000054350"/>
    </source>
</evidence>
<accession>A0A0L0RWC7</accession>
<evidence type="ECO:0000313" key="4">
    <source>
        <dbReference type="EMBL" id="KNE54405.1"/>
    </source>
</evidence>
<dbReference type="GO" id="GO:0005829">
    <property type="term" value="C:cytosol"/>
    <property type="evidence" value="ECO:0007669"/>
    <property type="project" value="TreeGrafter"/>
</dbReference>
<dbReference type="OrthoDB" id="420187at2759"/>
<feature type="domain" description="USP" evidence="3">
    <location>
        <begin position="1345"/>
        <end position="1693"/>
    </location>
</feature>
<feature type="domain" description="Ubiquitin-like" evidence="2">
    <location>
        <begin position="888"/>
        <end position="955"/>
    </location>
</feature>
<dbReference type="SUPFAM" id="SSF54001">
    <property type="entry name" value="Cysteine proteinases"/>
    <property type="match status" value="1"/>
</dbReference>
<gene>
    <name evidence="4" type="ORF">AMAG_17669</name>
</gene>
<protein>
    <recommendedName>
        <fullName evidence="6">USP domain-containing protein</fullName>
    </recommendedName>
</protein>
<feature type="compositionally biased region" description="Low complexity" evidence="1">
    <location>
        <begin position="1389"/>
        <end position="1404"/>
    </location>
</feature>
<evidence type="ECO:0008006" key="6">
    <source>
        <dbReference type="Google" id="ProtNLM"/>
    </source>
</evidence>
<proteinExistence type="predicted"/>
<keyword evidence="5" id="KW-1185">Reference proteome</keyword>
<dbReference type="Gene3D" id="3.90.70.10">
    <property type="entry name" value="Cysteine proteinases"/>
    <property type="match status" value="1"/>
</dbReference>
<evidence type="ECO:0000259" key="3">
    <source>
        <dbReference type="PROSITE" id="PS50235"/>
    </source>
</evidence>
<dbReference type="InterPro" id="IPR000626">
    <property type="entry name" value="Ubiquitin-like_dom"/>
</dbReference>
<dbReference type="PROSITE" id="PS50053">
    <property type="entry name" value="UBIQUITIN_2"/>
    <property type="match status" value="1"/>
</dbReference>
<dbReference type="STRING" id="578462.A0A0L0RWC7"/>
<feature type="region of interest" description="Disordered" evidence="1">
    <location>
        <begin position="1380"/>
        <end position="1413"/>
    </location>
</feature>
<dbReference type="VEuPathDB" id="FungiDB:AMAG_17669"/>
<dbReference type="SUPFAM" id="SSF54236">
    <property type="entry name" value="Ubiquitin-like"/>
    <property type="match status" value="1"/>
</dbReference>
<dbReference type="Proteomes" id="UP000054350">
    <property type="component" value="Unassembled WGS sequence"/>
</dbReference>
<sequence>MRAPTWRLLGGPICRRPRLWPRLPRARTHPPHGPQLRRAPWTWTTLIDYEDDDFESDDQLLATDATHPTIVLPRSRAPSPQPKVAVAAAAAAVNRRHAPYPEMVSTLVTSSDDDDDDFDSMHDDLDFSPPLHDDDDEIAILGPRKPARPSADEVMRNHFQQGCINLEQRQFASCRDSLPWLADNTERLIYHDPASPLAEWVVRNALPRMCLAILANAELGAAPQTAHQVARLLTAVVNAFMQLDADRLAQFDKLAQVLRFVLSTDLQPIFSTNPSMKGRLIQHFFNNQGPEKLFECAAQPNVSLEQLSWALQALAGLGDQAFVTTAPRDAVEAVLQTKANLFQLFFDVVQSRLAALSEADTRNVAPNTIFGLLEALLKLDQVVAHRNARTLCLALLKCPALDRRLLGITLLRKLAELIRQAPEHAAEHHHWLQDENVLDLVFAGEPHPEIVARAGDVLVELARDDGLSDGQIDTFWQLATRAQTTPIDALLDRTIRNMRPAKLDPLARHALAVPTADWTEPVCVIARSLLERVIVLPRCDDVFAFESPEWAYALLSAVIAGIQNEDGGFPPALVVVMAQWLAGLVPDMDEDFAQQYFPAMFHDASQALVNHVRVLPSMILLHGLLDSVGALPPAWVAVADLDELAARLDADLQVFACTPATDEAEAKLEFRTRISVWQMLRDPDRAREPASAQDVLALWSAYFGAPNEAPFLAWLHAVLARDEDRQPGGAVPRHLRATASIEVWRAARDVDPANVTVPLLQVLYRIWNLGNEDGGMAVSEMAEHAGQLPDSVLFLVPVLIETSDNQVAKVAAQHLVDQLIVYWRTESAHLVVARLVPEMARASSATVLARIVDVLVRLIPMIARKFPPPVDAADWRPHACAHAPRTVVPLTIKAQGDGTTTSFGLPVPLNVTGGQLRGMIAQQLPCAPGRLRLIFGGKELASARTSLLPLAEIGVTAEGGTVTVALSNGVAGPPVDEGVSLAAEVMRDEYQAVLLRLLRSPDRDRAAIVYRLLQVLPSLSLEAVTQQSRMSAERPHEYLYLVELLLDRFATMGHVVRLGPMIASLPQLDVTDVVQRECFVRTTDLLAAVLPTTPIDADEIARLVEMCVLAMTASAAPTEIVFAAIHVLVAVGRLDADLDTPVLETWARAMSDSLRSGWLTPAAVDLVASQIAALVGPAESPPTPAVAALRAHLWSRVADAMAPPYYRVMETVFTADRTSRTAQFPPWEAVLDALTNLINPGIVHLLAFLIEQDAEVVPGEVVAEWVPVVFRAVYKGFEELDLGATFEDRERLAAAVTRLLGRTVAVPGEHVQVVHDLLLEFLAEDGLQCTEWEYNPRVFCRSHYVGLKNLGATCYQNSMLQQFFMDPAFRNAILTCPTTSAPPSPVQPPAAAADATAAASAPAGPAAPAPAPEPDRFLAQLQAMFAHLHASQRHEYDTRPFVRTLKDFEGKPLNEHVQMDGDEFFNMVFDRLEAQVQDLPQGRLLTQRYGGKLQHLVESVCTHKSVREEQFHAIQCEVKGQAGLAESLALYVRGDALSGDNQFRCDECDKKVDAVKSTRIRELPERLIFHLKRFDFDMERFCRFKVNDSFTFPHVLDMRPYLTAERQLELENDPAAAEFELVGVLVHTGTADSGHYYSYIKCTSAEPPYSAEGDWFQFNDCSVTPFDAAHLPTLAYGGDGKQYSAYMLFYQQRRRPVDKVQACDVTVPDKLLAPIQVANRKLVRDTLLFDRHLIDLASTLATHHCQMRPYLYTLLRVVVHSHDLAHALPVLRGAFHAKIPANDADWLIAALIKDGPNVLWQYLMLNAIPDARRAIRAVLHVAVEAASPEGMKQLAAQLVTIITTRELHFYTRTWGHFMELCNQVCTHTVEPFVPFSPMLVELFEIAEWFPATGSASDAMDVDGVGPTTASANVTTVDGVYPGFDHLFLMIATIAQKSAVIDEVLARRLFEPSSERQPRFLSHAFDVIQNAETLRQGLTQIGERFPGPLVQSLGYLLVSAANVQHLDVVLQVIFHLVCPADRTETADMAVRALLASLHRADYVVQPVRAVFIAEVLKVVLRIVQVHRSVTFAVLDPRVLVWMSVGLPGPTLAVREAALALWAHCPILPEQAMPLLASVATGRMRHGWLQMYFAQRADKSVRGKYCLMLQMMYDAAALEVTHESAMQAAKFAQLFLASIKDAFDDERLLALMLAHRLLEKSAHAGTLLGILDTSLFAMPLPHPIPLGHRNIDQFTATYLNLITFLEPAHATVLDSNAVAIAHAIAMFPWIGTCPAASTAAQVVQWATARDSMASAFTQALWMQWTAARVFPPASLDAALSLVELAAVMARASMDERPDVAKMAARGAAGVLAGILTWMVPANKTPTVVPGAVVGETEFAAFVDRAVAVYVRAVVEVIAERLSGGAEGDTVAADSGGFVPAPWRLPEVVVQTVVEKVREGVTVAGLHEVLLLQWAHAPMPSVLEGSFFDIAQQCASNVRSAACRYALTRLAEEQETIRALPRDRARVLLDRVEQLRLLAHAGDEAAAASSSSSSDVWAALQTWASEEVELVADGDKAEGADAGDAEMALAEEEVQAGEGDAADEGQC</sequence>
<dbReference type="eggNOG" id="KOG1866">
    <property type="taxonomic scope" value="Eukaryota"/>
</dbReference>
<dbReference type="InterPro" id="IPR028889">
    <property type="entry name" value="USP"/>
</dbReference>
<dbReference type="PANTHER" id="PTHR24006">
    <property type="entry name" value="UBIQUITIN CARBOXYL-TERMINAL HYDROLASE"/>
    <property type="match status" value="1"/>
</dbReference>
<dbReference type="InterPro" id="IPR029071">
    <property type="entry name" value="Ubiquitin-like_domsf"/>
</dbReference>
<dbReference type="GO" id="GO:0004843">
    <property type="term" value="F:cysteine-type deubiquitinase activity"/>
    <property type="evidence" value="ECO:0007669"/>
    <property type="project" value="InterPro"/>
</dbReference>
<dbReference type="PROSITE" id="PS50235">
    <property type="entry name" value="USP_3"/>
    <property type="match status" value="1"/>
</dbReference>
<dbReference type="InterPro" id="IPR038765">
    <property type="entry name" value="Papain-like_cys_pep_sf"/>
</dbReference>
<organism evidence="4 5">
    <name type="scientific">Allomyces macrogynus (strain ATCC 38327)</name>
    <name type="common">Allomyces javanicus var. macrogynus</name>
    <dbReference type="NCBI Taxonomy" id="578462"/>
    <lineage>
        <taxon>Eukaryota</taxon>
        <taxon>Fungi</taxon>
        <taxon>Fungi incertae sedis</taxon>
        <taxon>Blastocladiomycota</taxon>
        <taxon>Blastocladiomycetes</taxon>
        <taxon>Blastocladiales</taxon>
        <taxon>Blastocladiaceae</taxon>
        <taxon>Allomyces</taxon>
    </lineage>
</organism>
<dbReference type="InterPro" id="IPR018200">
    <property type="entry name" value="USP_CS"/>
</dbReference>
<dbReference type="PANTHER" id="PTHR24006:SF925">
    <property type="entry name" value="UBIQUITINYL HYDROLASE 1"/>
    <property type="match status" value="1"/>
</dbReference>
<dbReference type="PROSITE" id="PS00973">
    <property type="entry name" value="USP_2"/>
    <property type="match status" value="1"/>
</dbReference>
<reference evidence="4 5" key="1">
    <citation type="submission" date="2009-11" db="EMBL/GenBank/DDBJ databases">
        <title>Annotation of Allomyces macrogynus ATCC 38327.</title>
        <authorList>
            <consortium name="The Broad Institute Genome Sequencing Platform"/>
            <person name="Russ C."/>
            <person name="Cuomo C."/>
            <person name="Burger G."/>
            <person name="Gray M.W."/>
            <person name="Holland P.W.H."/>
            <person name="King N."/>
            <person name="Lang F.B.F."/>
            <person name="Roger A.J."/>
            <person name="Ruiz-Trillo I."/>
            <person name="Young S.K."/>
            <person name="Zeng Q."/>
            <person name="Gargeya S."/>
            <person name="Fitzgerald M."/>
            <person name="Haas B."/>
            <person name="Abouelleil A."/>
            <person name="Alvarado L."/>
            <person name="Arachchi H.M."/>
            <person name="Berlin A."/>
            <person name="Chapman S.B."/>
            <person name="Gearin G."/>
            <person name="Goldberg J."/>
            <person name="Griggs A."/>
            <person name="Gujja S."/>
            <person name="Hansen M."/>
            <person name="Heiman D."/>
            <person name="Howarth C."/>
            <person name="Larimer J."/>
            <person name="Lui A."/>
            <person name="MacDonald P.J.P."/>
            <person name="McCowen C."/>
            <person name="Montmayeur A."/>
            <person name="Murphy C."/>
            <person name="Neiman D."/>
            <person name="Pearson M."/>
            <person name="Priest M."/>
            <person name="Roberts A."/>
            <person name="Saif S."/>
            <person name="Shea T."/>
            <person name="Sisk P."/>
            <person name="Stolte C."/>
            <person name="Sykes S."/>
            <person name="Wortman J."/>
            <person name="Nusbaum C."/>
            <person name="Birren B."/>
        </authorList>
    </citation>
    <scope>NUCLEOTIDE SEQUENCE [LARGE SCALE GENOMIC DNA]</scope>
    <source>
        <strain evidence="4 5">ATCC 38327</strain>
    </source>
</reference>
<reference evidence="5" key="2">
    <citation type="submission" date="2009-11" db="EMBL/GenBank/DDBJ databases">
        <title>The Genome Sequence of Allomyces macrogynus strain ATCC 38327.</title>
        <authorList>
            <consortium name="The Broad Institute Genome Sequencing Platform"/>
            <person name="Russ C."/>
            <person name="Cuomo C."/>
            <person name="Shea T."/>
            <person name="Young S.K."/>
            <person name="Zeng Q."/>
            <person name="Koehrsen M."/>
            <person name="Haas B."/>
            <person name="Borodovsky M."/>
            <person name="Guigo R."/>
            <person name="Alvarado L."/>
            <person name="Berlin A."/>
            <person name="Borenstein D."/>
            <person name="Chen Z."/>
            <person name="Engels R."/>
            <person name="Freedman E."/>
            <person name="Gellesch M."/>
            <person name="Goldberg J."/>
            <person name="Griggs A."/>
            <person name="Gujja S."/>
            <person name="Heiman D."/>
            <person name="Hepburn T."/>
            <person name="Howarth C."/>
            <person name="Jen D."/>
            <person name="Larson L."/>
            <person name="Lewis B."/>
            <person name="Mehta T."/>
            <person name="Park D."/>
            <person name="Pearson M."/>
            <person name="Roberts A."/>
            <person name="Saif S."/>
            <person name="Shenoy N."/>
            <person name="Sisk P."/>
            <person name="Stolte C."/>
            <person name="Sykes S."/>
            <person name="Walk T."/>
            <person name="White J."/>
            <person name="Yandava C."/>
            <person name="Burger G."/>
            <person name="Gray M.W."/>
            <person name="Holland P.W.H."/>
            <person name="King N."/>
            <person name="Lang F.B.F."/>
            <person name="Roger A.J."/>
            <person name="Ruiz-Trillo I."/>
            <person name="Lander E."/>
            <person name="Nusbaum C."/>
        </authorList>
    </citation>
    <scope>NUCLEOTIDE SEQUENCE [LARGE SCALE GENOMIC DNA]</scope>
    <source>
        <strain evidence="5">ATCC 38327</strain>
    </source>
</reference>